<proteinExistence type="predicted"/>
<dbReference type="STRING" id="1797785.A3B45_02335"/>
<dbReference type="GO" id="GO:0003677">
    <property type="term" value="F:DNA binding"/>
    <property type="evidence" value="ECO:0007669"/>
    <property type="project" value="InterPro"/>
</dbReference>
<protein>
    <recommendedName>
        <fullName evidence="3">DNA polymerase III delta N-terminal domain-containing protein</fullName>
    </recommendedName>
</protein>
<dbReference type="SUPFAM" id="SSF48019">
    <property type="entry name" value="post-AAA+ oligomerization domain-like"/>
    <property type="match status" value="1"/>
</dbReference>
<comment type="caution">
    <text evidence="1">The sequence shown here is derived from an EMBL/GenBank/DDBJ whole genome shotgun (WGS) entry which is preliminary data.</text>
</comment>
<dbReference type="AlphaFoldDB" id="A0A1F5KSP1"/>
<evidence type="ECO:0000313" key="2">
    <source>
        <dbReference type="Proteomes" id="UP000178565"/>
    </source>
</evidence>
<gene>
    <name evidence="1" type="ORF">A3B45_02335</name>
</gene>
<evidence type="ECO:0008006" key="3">
    <source>
        <dbReference type="Google" id="ProtNLM"/>
    </source>
</evidence>
<dbReference type="InterPro" id="IPR008921">
    <property type="entry name" value="DNA_pol3_clamp-load_cplx_C"/>
</dbReference>
<name>A0A1F5KSP1_9BACT</name>
<evidence type="ECO:0000313" key="1">
    <source>
        <dbReference type="EMBL" id="OGE43845.1"/>
    </source>
</evidence>
<organism evidence="1 2">
    <name type="scientific">Candidatus Daviesbacteria bacterium RIFCSPLOWO2_01_FULL_39_12</name>
    <dbReference type="NCBI Taxonomy" id="1797785"/>
    <lineage>
        <taxon>Bacteria</taxon>
        <taxon>Candidatus Daviesiibacteriota</taxon>
    </lineage>
</organism>
<dbReference type="EMBL" id="MFDM01000011">
    <property type="protein sequence ID" value="OGE43845.1"/>
    <property type="molecule type" value="Genomic_DNA"/>
</dbReference>
<sequence>MFDPSTSSGQGSVENIQAVLMTPSLLSEEQLIILENPDETFTDYTLYPIPYTLIFWFDHEVLNKKPIMEWVKKEQGELLFFPEAKEVSVFPFLDLLASGDKKAFLEMDKLKKANYDTQYFITMIFYLLRSLAVIPKNALPFVKQKLERQRKRFNLEKIENLYKDILKIDFKIKSGLMEKDQAEFLLINKFIF</sequence>
<dbReference type="GO" id="GO:0006260">
    <property type="term" value="P:DNA replication"/>
    <property type="evidence" value="ECO:0007669"/>
    <property type="project" value="InterPro"/>
</dbReference>
<accession>A0A1F5KSP1</accession>
<dbReference type="Proteomes" id="UP000178565">
    <property type="component" value="Unassembled WGS sequence"/>
</dbReference>
<reference evidence="1 2" key="1">
    <citation type="journal article" date="2016" name="Nat. Commun.">
        <title>Thousands of microbial genomes shed light on interconnected biogeochemical processes in an aquifer system.</title>
        <authorList>
            <person name="Anantharaman K."/>
            <person name="Brown C.T."/>
            <person name="Hug L.A."/>
            <person name="Sharon I."/>
            <person name="Castelle C.J."/>
            <person name="Probst A.J."/>
            <person name="Thomas B.C."/>
            <person name="Singh A."/>
            <person name="Wilkins M.J."/>
            <person name="Karaoz U."/>
            <person name="Brodie E.L."/>
            <person name="Williams K.H."/>
            <person name="Hubbard S.S."/>
            <person name="Banfield J.F."/>
        </authorList>
    </citation>
    <scope>NUCLEOTIDE SEQUENCE [LARGE SCALE GENOMIC DNA]</scope>
</reference>
<dbReference type="Gene3D" id="1.20.272.10">
    <property type="match status" value="1"/>
</dbReference>